<protein>
    <submittedName>
        <fullName evidence="1">Uncharacterized protein</fullName>
    </submittedName>
</protein>
<dbReference type="Proteomes" id="UP000035287">
    <property type="component" value="Chromosome"/>
</dbReference>
<keyword evidence="2" id="KW-1185">Reference proteome</keyword>
<organism evidence="1 2">
    <name type="scientific">Croceicoccus naphthovorans</name>
    <dbReference type="NCBI Taxonomy" id="1348774"/>
    <lineage>
        <taxon>Bacteria</taxon>
        <taxon>Pseudomonadati</taxon>
        <taxon>Pseudomonadota</taxon>
        <taxon>Alphaproteobacteria</taxon>
        <taxon>Sphingomonadales</taxon>
        <taxon>Erythrobacteraceae</taxon>
        <taxon>Croceicoccus</taxon>
    </lineage>
</organism>
<dbReference type="AlphaFoldDB" id="A0A0G3XG01"/>
<evidence type="ECO:0000313" key="1">
    <source>
        <dbReference type="EMBL" id="AKM10112.1"/>
    </source>
</evidence>
<name>A0A0G3XG01_9SPHN</name>
<gene>
    <name evidence="1" type="ORF">AB433_09205</name>
</gene>
<accession>A0A0G3XG01</accession>
<dbReference type="OrthoDB" id="9946732at2"/>
<dbReference type="RefSeq" id="WP_047820788.1">
    <property type="nucleotide sequence ID" value="NZ_CP011770.1"/>
</dbReference>
<reference evidence="1 2" key="1">
    <citation type="submission" date="2015-06" db="EMBL/GenBank/DDBJ databases">
        <authorList>
            <person name="Zeng Y."/>
            <person name="Huang Y."/>
        </authorList>
    </citation>
    <scope>NUCLEOTIDE SEQUENCE [LARGE SCALE GENOMIC DNA]</scope>
    <source>
        <strain evidence="1 2">PQ-2</strain>
    </source>
</reference>
<dbReference type="KEGG" id="cna:AB433_09205"/>
<sequence length="65" mass="7033">MAKFVISIADGRFTTELEGENGEEISAEMVTAYSQMKIGWALGEIADRLVGIDNSLNAIADALRE</sequence>
<evidence type="ECO:0000313" key="2">
    <source>
        <dbReference type="Proteomes" id="UP000035287"/>
    </source>
</evidence>
<proteinExistence type="predicted"/>
<dbReference type="PATRIC" id="fig|1348774.3.peg.1932"/>
<dbReference type="EMBL" id="CP011770">
    <property type="protein sequence ID" value="AKM10112.1"/>
    <property type="molecule type" value="Genomic_DNA"/>
</dbReference>